<name>A0ABU3SZD0_9ALTE</name>
<proteinExistence type="predicted"/>
<gene>
    <name evidence="1" type="ORF">RS130_16925</name>
</gene>
<dbReference type="PANTHER" id="PTHR17985:SF8">
    <property type="entry name" value="TRANSPORT AND GOLGI ORGANIZATION PROTEIN 2 HOMOLOG"/>
    <property type="match status" value="1"/>
</dbReference>
<dbReference type="PANTHER" id="PTHR17985">
    <property type="entry name" value="SER/THR-RICH PROTEIN T10 IN DGCR REGION"/>
    <property type="match status" value="1"/>
</dbReference>
<evidence type="ECO:0000313" key="1">
    <source>
        <dbReference type="EMBL" id="MDU0355366.1"/>
    </source>
</evidence>
<dbReference type="RefSeq" id="WP_316026908.1">
    <property type="nucleotide sequence ID" value="NZ_JAWDIO010000002.1"/>
</dbReference>
<organism evidence="1 2">
    <name type="scientific">Paraglaciecola aquimarina</name>
    <dbReference type="NCBI Taxonomy" id="1235557"/>
    <lineage>
        <taxon>Bacteria</taxon>
        <taxon>Pseudomonadati</taxon>
        <taxon>Pseudomonadota</taxon>
        <taxon>Gammaproteobacteria</taxon>
        <taxon>Alteromonadales</taxon>
        <taxon>Alteromonadaceae</taxon>
        <taxon>Paraglaciecola</taxon>
    </lineage>
</organism>
<protein>
    <submittedName>
        <fullName evidence="1">NRDE family protein</fullName>
    </submittedName>
</protein>
<sequence>MCILFVAVNKHQDYPLIIAANRDEFFNRETAESAFWPDNSNILAGQDKQAGGTWMGINRHGHIAALTNIRNPERINPMAISRGELVSNYLLNSADNYLQTLTQSKEKYNGYNLLYGKWDNLHVYNNHFDQLAPLHSGIHGLSNEKLDSTWPKMNKGKGKLEDLCLNQSNIRSDALFELLLDSTEAQDEHLPQTGIPIEQERRLSPIFILGEKYGTRSSTILTVDNNQKVNWYERTYNNKAQCVSEQSFHFNIK</sequence>
<dbReference type="Pfam" id="PF05742">
    <property type="entry name" value="TANGO2"/>
    <property type="match status" value="1"/>
</dbReference>
<evidence type="ECO:0000313" key="2">
    <source>
        <dbReference type="Proteomes" id="UP001247805"/>
    </source>
</evidence>
<dbReference type="Proteomes" id="UP001247805">
    <property type="component" value="Unassembled WGS sequence"/>
</dbReference>
<dbReference type="EMBL" id="JAWDIO010000002">
    <property type="protein sequence ID" value="MDU0355366.1"/>
    <property type="molecule type" value="Genomic_DNA"/>
</dbReference>
<keyword evidence="2" id="KW-1185">Reference proteome</keyword>
<accession>A0ABU3SZD0</accession>
<dbReference type="InterPro" id="IPR008551">
    <property type="entry name" value="TANGO2"/>
</dbReference>
<comment type="caution">
    <text evidence="1">The sequence shown here is derived from an EMBL/GenBank/DDBJ whole genome shotgun (WGS) entry which is preliminary data.</text>
</comment>
<reference evidence="1 2" key="1">
    <citation type="submission" date="2023-10" db="EMBL/GenBank/DDBJ databases">
        <title>Glaciecola aquimarina strain GGW-M5 nov., isolated from a coastal seawater.</title>
        <authorList>
            <person name="Bayburt H."/>
            <person name="Kim J.M."/>
            <person name="Choi B.J."/>
            <person name="Jeon C.O."/>
        </authorList>
    </citation>
    <scope>NUCLEOTIDE SEQUENCE [LARGE SCALE GENOMIC DNA]</scope>
    <source>
        <strain evidence="1 2">KCTC 32108</strain>
    </source>
</reference>